<feature type="repeat" description="TPR" evidence="3">
    <location>
        <begin position="132"/>
        <end position="165"/>
    </location>
</feature>
<dbReference type="PANTHER" id="PTHR44858:SF1">
    <property type="entry name" value="UDP-N-ACETYLGLUCOSAMINE--PEPTIDE N-ACETYLGLUCOSAMINYLTRANSFERASE SPINDLY-RELATED"/>
    <property type="match status" value="1"/>
</dbReference>
<dbReference type="Pfam" id="PF13181">
    <property type="entry name" value="TPR_8"/>
    <property type="match status" value="1"/>
</dbReference>
<dbReference type="InterPro" id="IPR019734">
    <property type="entry name" value="TPR_rpt"/>
</dbReference>
<keyword evidence="5" id="KW-1185">Reference proteome</keyword>
<dbReference type="SUPFAM" id="SSF81901">
    <property type="entry name" value="HCP-like"/>
    <property type="match status" value="1"/>
</dbReference>
<dbReference type="EMBL" id="QNUL01000001">
    <property type="protein sequence ID" value="REA64175.1"/>
    <property type="molecule type" value="Genomic_DNA"/>
</dbReference>
<evidence type="ECO:0000256" key="3">
    <source>
        <dbReference type="PROSITE-ProRule" id="PRU00339"/>
    </source>
</evidence>
<comment type="caution">
    <text evidence="4">The sequence shown here is derived from an EMBL/GenBank/DDBJ whole genome shotgun (WGS) entry which is preliminary data.</text>
</comment>
<dbReference type="PROSITE" id="PS50005">
    <property type="entry name" value="TPR"/>
    <property type="match status" value="3"/>
</dbReference>
<dbReference type="InterPro" id="IPR050498">
    <property type="entry name" value="Ycf3"/>
</dbReference>
<organism evidence="4 5">
    <name type="scientific">Dyadobacter luteus</name>
    <dbReference type="NCBI Taxonomy" id="2259619"/>
    <lineage>
        <taxon>Bacteria</taxon>
        <taxon>Pseudomonadati</taxon>
        <taxon>Bacteroidota</taxon>
        <taxon>Cytophagia</taxon>
        <taxon>Cytophagales</taxon>
        <taxon>Spirosomataceae</taxon>
        <taxon>Dyadobacter</taxon>
    </lineage>
</organism>
<dbReference type="Proteomes" id="UP000256373">
    <property type="component" value="Unassembled WGS sequence"/>
</dbReference>
<evidence type="ECO:0000313" key="5">
    <source>
        <dbReference type="Proteomes" id="UP000256373"/>
    </source>
</evidence>
<accession>A0A3D8YHM1</accession>
<proteinExistence type="predicted"/>
<evidence type="ECO:0000256" key="1">
    <source>
        <dbReference type="ARBA" id="ARBA00022737"/>
    </source>
</evidence>
<keyword evidence="1" id="KW-0677">Repeat</keyword>
<dbReference type="SUPFAM" id="SSF48452">
    <property type="entry name" value="TPR-like"/>
    <property type="match status" value="1"/>
</dbReference>
<keyword evidence="2 3" id="KW-0802">TPR repeat</keyword>
<dbReference type="Pfam" id="PF14559">
    <property type="entry name" value="TPR_19"/>
    <property type="match status" value="1"/>
</dbReference>
<dbReference type="Gene3D" id="1.25.40.10">
    <property type="entry name" value="Tetratricopeptide repeat domain"/>
    <property type="match status" value="2"/>
</dbReference>
<evidence type="ECO:0000313" key="4">
    <source>
        <dbReference type="EMBL" id="REA64175.1"/>
    </source>
</evidence>
<reference evidence="4 5" key="1">
    <citation type="submission" date="2018-07" db="EMBL/GenBank/DDBJ databases">
        <title>Dyadobacter roseus sp. nov., isolated from rose rhizosphere soil.</title>
        <authorList>
            <person name="Chen L."/>
        </authorList>
    </citation>
    <scope>NUCLEOTIDE SEQUENCE [LARGE SCALE GENOMIC DNA]</scope>
    <source>
        <strain evidence="4 5">RS19</strain>
    </source>
</reference>
<feature type="repeat" description="TPR" evidence="3">
    <location>
        <begin position="234"/>
        <end position="267"/>
    </location>
</feature>
<dbReference type="Pfam" id="PF13432">
    <property type="entry name" value="TPR_16"/>
    <property type="match status" value="2"/>
</dbReference>
<protein>
    <submittedName>
        <fullName evidence="4">Uncharacterized protein</fullName>
    </submittedName>
</protein>
<feature type="repeat" description="TPR" evidence="3">
    <location>
        <begin position="302"/>
        <end position="335"/>
    </location>
</feature>
<name>A0A3D8YHM1_9BACT</name>
<sequence length="396" mass="45472">MRDRRWQHIIGIVFLGVSIALASCQSDARNNTRIPPVVKKSRAQWEKDAVQSLSDLISRGVDLDANYFKRARIYFEQEEYKPALEDITAAIEEQDNVAEYFLLRGKVYRELGELESGLEDAERAEVLQQGTPELYVLLSDLLQANGRFAEAGRYLNHAMRLAPHDASAYYVKGMLQAKQGDSLASLVSLDYAMKNNPRMLRAYVQSIVINRKLQNIPQALAINNKAIQRFPQVAELFYERGQIYDGLAKPDTAMIFYQKAITVNPRYREALMQMADLGLKNRYYNRSLVALSQLLKVDPKYPQIHNLIAYCYEKTGDFAKAREFYGITLANDPNDRPAHNGLWRMKRDESGESQYGVQEESDNYRFLDTSRVKLDLIQPRRTINIPVDSSRKVKIQ</sequence>
<dbReference type="PROSITE" id="PS51257">
    <property type="entry name" value="PROKAR_LIPOPROTEIN"/>
    <property type="match status" value="1"/>
</dbReference>
<dbReference type="InterPro" id="IPR011990">
    <property type="entry name" value="TPR-like_helical_dom_sf"/>
</dbReference>
<dbReference type="SMART" id="SM00028">
    <property type="entry name" value="TPR"/>
    <property type="match status" value="7"/>
</dbReference>
<evidence type="ECO:0000256" key="2">
    <source>
        <dbReference type="ARBA" id="ARBA00022803"/>
    </source>
</evidence>
<dbReference type="PANTHER" id="PTHR44858">
    <property type="entry name" value="TETRATRICOPEPTIDE REPEAT PROTEIN 6"/>
    <property type="match status" value="1"/>
</dbReference>
<gene>
    <name evidence="4" type="ORF">DSL64_01065</name>
</gene>
<dbReference type="AlphaFoldDB" id="A0A3D8YHM1"/>